<dbReference type="SUPFAM" id="SSF48208">
    <property type="entry name" value="Six-hairpin glycosidases"/>
    <property type="match status" value="1"/>
</dbReference>
<feature type="domain" description="Alpha-L-rhamnosidase six-hairpin glycosidase" evidence="5">
    <location>
        <begin position="462"/>
        <end position="782"/>
    </location>
</feature>
<dbReference type="EC" id="3.2.1.40" evidence="2"/>
<dbReference type="GO" id="GO:0016787">
    <property type="term" value="F:hydrolase activity"/>
    <property type="evidence" value="ECO:0007669"/>
    <property type="project" value="UniProtKB-KW"/>
</dbReference>
<keyword evidence="3 7" id="KW-0378">Hydrolase</keyword>
<evidence type="ECO:0000313" key="7">
    <source>
        <dbReference type="EMBL" id="MFD1124764.1"/>
    </source>
</evidence>
<dbReference type="InterPro" id="IPR013783">
    <property type="entry name" value="Ig-like_fold"/>
</dbReference>
<dbReference type="PANTHER" id="PTHR33307">
    <property type="entry name" value="ALPHA-RHAMNOSIDASE (EUROFUNG)"/>
    <property type="match status" value="1"/>
</dbReference>
<dbReference type="Gene3D" id="1.50.10.10">
    <property type="match status" value="1"/>
</dbReference>
<evidence type="ECO:0000313" key="8">
    <source>
        <dbReference type="Proteomes" id="UP001597156"/>
    </source>
</evidence>
<evidence type="ECO:0000256" key="1">
    <source>
        <dbReference type="ARBA" id="ARBA00001445"/>
    </source>
</evidence>
<sequence>MQKRFLAIFLGVFFSVVGLISINVQASAESSVSTFQQTLNLMTHPYGIDQQSNPSFSWAMSDSINGSQQTAYEIQIMKGNPKTNPVIDTGWVNASLSNGVHIKKINRLSNNQLYYWQVRVKDNHGQASQFSTPQAFTTKTSWQSTNMIWALKKGTKVPADFIFARKAIDIKDPQKIQKAIVSVTGRSNTTSRQFIDSYFVNNHFVGEGPARNNQKTYYYNNYDITKYLRAGRNMLGAINYANEDQGFLSQLTIYYKDGTKKILANSGQPHSGWQVMDGTKAFGENDLMNLGTFYYKAAAENLNQKYFPVNWNKPTVKTNQRGWTTPFNDGQFLGPDQSLVSYPSENVKRHVLKPTSVIKKGNGHYLIDFGREIIGSFGLKNLRMPHASEMEIRYGEELAKGAVKYPMRTTNNYDEYWTLKSGNQTLANTDLLTYRYVEISNCPADLTKNNVEGLALRQPFDDQAASFESSDSRLNQLYGLSKYTIKATNQDLMVDSQSRERGVYEGDTLINSLASYAVESQYSMPRFSTLWGINNPTWPAEYGFFSVMNAWNDYQYTGDKSLLIQVYEQLKKGRNNLFMNQIDANGLIKNDNTTSSTMNAVLMDWPQSERDDYVFGDYDTVFNAIGYGAYSDMAKIAHVLGKTKDQEQYSSLAENVKQGMMKVLYNSKSGEFRDSENTDHASEHAQAFPLAFGIVDNSDITHKLTQVIDNRGDEFHTSIFDAYFVLKGLYEGNNSDQAVKLLNSNGLRSWGHVLNDLHATITPEAWDPSLKPNMTFSHPWGSAPITQIVSGMFGIKPLKPGFKEFQIKLQPGTVSRAAIKVPTIKGTILVAYQKTGSKLSVKVTVPANTHAIVYLPTMGSSVSYTKIELTSGNHDLSN</sequence>
<comment type="catalytic activity">
    <reaction evidence="1">
        <text>Hydrolysis of terminal non-reducing alpha-L-rhamnose residues in alpha-L-rhamnosides.</text>
        <dbReference type="EC" id="3.2.1.40"/>
    </reaction>
</comment>
<dbReference type="Gene3D" id="2.60.120.260">
    <property type="entry name" value="Galactose-binding domain-like"/>
    <property type="match status" value="2"/>
</dbReference>
<organism evidence="7 8">
    <name type="scientific">Lentilactobacillus raoultii</name>
    <dbReference type="NCBI Taxonomy" id="1987503"/>
    <lineage>
        <taxon>Bacteria</taxon>
        <taxon>Bacillati</taxon>
        <taxon>Bacillota</taxon>
        <taxon>Bacilli</taxon>
        <taxon>Lactobacillales</taxon>
        <taxon>Lactobacillaceae</taxon>
        <taxon>Lentilactobacillus</taxon>
    </lineage>
</organism>
<name>A0ABW3PF57_9LACO</name>
<protein>
    <recommendedName>
        <fullName evidence="2">alpha-L-rhamnosidase</fullName>
        <ecNumber evidence="2">3.2.1.40</ecNumber>
    </recommendedName>
</protein>
<feature type="domain" description="Alpha-L-rhamnosidase C-terminal" evidence="6">
    <location>
        <begin position="794"/>
        <end position="859"/>
    </location>
</feature>
<dbReference type="InterPro" id="IPR035398">
    <property type="entry name" value="Bac_rhamnosid_C"/>
</dbReference>
<dbReference type="RefSeq" id="WP_121979401.1">
    <property type="nucleotide sequence ID" value="NZ_JBHTLH010000015.1"/>
</dbReference>
<dbReference type="Pfam" id="PF17390">
    <property type="entry name" value="Bac_rhamnosid_C"/>
    <property type="match status" value="1"/>
</dbReference>
<dbReference type="InterPro" id="IPR008928">
    <property type="entry name" value="6-hairpin_glycosidase_sf"/>
</dbReference>
<evidence type="ECO:0000256" key="2">
    <source>
        <dbReference type="ARBA" id="ARBA00012652"/>
    </source>
</evidence>
<gene>
    <name evidence="7" type="ORF">ACFQ22_05210</name>
</gene>
<dbReference type="InterPro" id="IPR035396">
    <property type="entry name" value="Bac_rhamnosid6H"/>
</dbReference>
<feature type="domain" description="Alpha-L-rhamnosidase concanavalin-like" evidence="4">
    <location>
        <begin position="359"/>
        <end position="455"/>
    </location>
</feature>
<dbReference type="SUPFAM" id="SSF49265">
    <property type="entry name" value="Fibronectin type III"/>
    <property type="match status" value="1"/>
</dbReference>
<dbReference type="Gene3D" id="2.60.420.10">
    <property type="entry name" value="Maltose phosphorylase, domain 3"/>
    <property type="match status" value="1"/>
</dbReference>
<reference evidence="8" key="1">
    <citation type="journal article" date="2019" name="Int. J. Syst. Evol. Microbiol.">
        <title>The Global Catalogue of Microorganisms (GCM) 10K type strain sequencing project: providing services to taxonomists for standard genome sequencing and annotation.</title>
        <authorList>
            <consortium name="The Broad Institute Genomics Platform"/>
            <consortium name="The Broad Institute Genome Sequencing Center for Infectious Disease"/>
            <person name="Wu L."/>
            <person name="Ma J."/>
        </authorList>
    </citation>
    <scope>NUCLEOTIDE SEQUENCE [LARGE SCALE GENOMIC DNA]</scope>
    <source>
        <strain evidence="8">CCUG 71848</strain>
    </source>
</reference>
<dbReference type="Gene3D" id="2.60.40.10">
    <property type="entry name" value="Immunoglobulins"/>
    <property type="match status" value="1"/>
</dbReference>
<keyword evidence="8" id="KW-1185">Reference proteome</keyword>
<accession>A0ABW3PF57</accession>
<evidence type="ECO:0000256" key="3">
    <source>
        <dbReference type="ARBA" id="ARBA00022801"/>
    </source>
</evidence>
<dbReference type="PANTHER" id="PTHR33307:SF6">
    <property type="entry name" value="ALPHA-RHAMNOSIDASE (EUROFUNG)-RELATED"/>
    <property type="match status" value="1"/>
</dbReference>
<dbReference type="InterPro" id="IPR036116">
    <property type="entry name" value="FN3_sf"/>
</dbReference>
<dbReference type="Proteomes" id="UP001597156">
    <property type="component" value="Unassembled WGS sequence"/>
</dbReference>
<evidence type="ECO:0000259" key="4">
    <source>
        <dbReference type="Pfam" id="PF05592"/>
    </source>
</evidence>
<proteinExistence type="predicted"/>
<dbReference type="InterPro" id="IPR008902">
    <property type="entry name" value="Rhamnosid_concanavalin"/>
</dbReference>
<evidence type="ECO:0000259" key="5">
    <source>
        <dbReference type="Pfam" id="PF17389"/>
    </source>
</evidence>
<comment type="caution">
    <text evidence="7">The sequence shown here is derived from an EMBL/GenBank/DDBJ whole genome shotgun (WGS) entry which is preliminary data.</text>
</comment>
<dbReference type="EMBL" id="JBHTLH010000015">
    <property type="protein sequence ID" value="MFD1124764.1"/>
    <property type="molecule type" value="Genomic_DNA"/>
</dbReference>
<dbReference type="Pfam" id="PF17389">
    <property type="entry name" value="Bac_rhamnosid6H"/>
    <property type="match status" value="1"/>
</dbReference>
<dbReference type="Pfam" id="PF25788">
    <property type="entry name" value="Ig_Rha78A_N"/>
    <property type="match status" value="1"/>
</dbReference>
<evidence type="ECO:0000259" key="6">
    <source>
        <dbReference type="Pfam" id="PF17390"/>
    </source>
</evidence>
<dbReference type="InterPro" id="IPR012341">
    <property type="entry name" value="6hp_glycosidase-like_sf"/>
</dbReference>
<dbReference type="Pfam" id="PF05592">
    <property type="entry name" value="Bac_rhamnosid"/>
    <property type="match status" value="1"/>
</dbReference>
<dbReference type="InterPro" id="IPR016007">
    <property type="entry name" value="Alpha_rhamnosid"/>
</dbReference>